<dbReference type="AlphaFoldDB" id="A0AAP6EEX4"/>
<proteinExistence type="predicted"/>
<evidence type="ECO:0000256" key="1">
    <source>
        <dbReference type="SAM" id="MobiDB-lite"/>
    </source>
</evidence>
<name>A0AAP6EEX4_9ACTN</name>
<evidence type="ECO:0000313" key="2">
    <source>
        <dbReference type="EMBL" id="MDX2960184.1"/>
    </source>
</evidence>
<reference evidence="2 4" key="1">
    <citation type="journal article" date="2023" name="Microb. Genom.">
        <title>Mesoterricola silvestris gen. nov., sp. nov., Mesoterricola sediminis sp. nov., Geothrix oryzae sp. nov., Geothrix edaphica sp. nov., Geothrix rubra sp. nov., and Geothrix limicola sp. nov., six novel members of Acidobacteriota isolated from soils.</title>
        <authorList>
            <person name="Weisberg A.J."/>
            <person name="Pearce E."/>
            <person name="Kramer C.G."/>
            <person name="Chang J.H."/>
            <person name="Clarke C.R."/>
        </authorList>
    </citation>
    <scope>NUCLEOTIDE SEQUENCE</scope>
    <source>
        <strain evidence="3 4">NB05-1H</strain>
        <strain evidence="2">NRRL_B-16521</strain>
    </source>
</reference>
<evidence type="ECO:0000313" key="4">
    <source>
        <dbReference type="Proteomes" id="UP001272987"/>
    </source>
</evidence>
<dbReference type="EMBL" id="JARAWP010000009">
    <property type="protein sequence ID" value="MDX3019535.1"/>
    <property type="molecule type" value="Genomic_DNA"/>
</dbReference>
<evidence type="ECO:0000313" key="5">
    <source>
        <dbReference type="Proteomes" id="UP001282288"/>
    </source>
</evidence>
<organism evidence="2 5">
    <name type="scientific">Streptomyces acidiscabies</name>
    <dbReference type="NCBI Taxonomy" id="42234"/>
    <lineage>
        <taxon>Bacteria</taxon>
        <taxon>Bacillati</taxon>
        <taxon>Actinomycetota</taxon>
        <taxon>Actinomycetes</taxon>
        <taxon>Kitasatosporales</taxon>
        <taxon>Streptomycetaceae</taxon>
        <taxon>Streptomyces</taxon>
    </lineage>
</organism>
<keyword evidence="4" id="KW-1185">Reference proteome</keyword>
<dbReference type="Proteomes" id="UP001282288">
    <property type="component" value="Unassembled WGS sequence"/>
</dbReference>
<protein>
    <submittedName>
        <fullName evidence="2">Uncharacterized protein</fullName>
    </submittedName>
</protein>
<comment type="caution">
    <text evidence="2">The sequence shown here is derived from an EMBL/GenBank/DDBJ whole genome shotgun (WGS) entry which is preliminary data.</text>
</comment>
<dbReference type="GeneID" id="43870366"/>
<accession>A0AAP6EEX4</accession>
<dbReference type="EMBL" id="JARAWC010000006">
    <property type="protein sequence ID" value="MDX2960184.1"/>
    <property type="molecule type" value="Genomic_DNA"/>
</dbReference>
<gene>
    <name evidence="2" type="ORF">PV399_10735</name>
    <name evidence="3" type="ORF">PV666_16785</name>
</gene>
<sequence>MALDRRHHPRDPQSQIRLSTAPPLNVEGAEQCTSIAEMMLATQEAQKAACAFADAEMVARLGL</sequence>
<feature type="region of interest" description="Disordered" evidence="1">
    <location>
        <begin position="1"/>
        <end position="22"/>
    </location>
</feature>
<dbReference type="Proteomes" id="UP001272987">
    <property type="component" value="Unassembled WGS sequence"/>
</dbReference>
<dbReference type="RefSeq" id="WP_013000103.1">
    <property type="nucleotide sequence ID" value="NZ_BCMK01000083.1"/>
</dbReference>
<evidence type="ECO:0000313" key="3">
    <source>
        <dbReference type="EMBL" id="MDX3019535.1"/>
    </source>
</evidence>